<dbReference type="Gene3D" id="2.60.40.3650">
    <property type="match status" value="1"/>
</dbReference>
<dbReference type="SUPFAM" id="SSF50156">
    <property type="entry name" value="PDZ domain-like"/>
    <property type="match status" value="1"/>
</dbReference>
<dbReference type="SUPFAM" id="SSF55486">
    <property type="entry name" value="Metalloproteases ('zincins'), catalytic domain"/>
    <property type="match status" value="1"/>
</dbReference>
<dbReference type="InterPro" id="IPR040756">
    <property type="entry name" value="Peptidase_M61_N"/>
</dbReference>
<dbReference type="InterPro" id="IPR007963">
    <property type="entry name" value="Peptidase_M61_catalytic"/>
</dbReference>
<dbReference type="PROSITE" id="PS50106">
    <property type="entry name" value="PDZ"/>
    <property type="match status" value="1"/>
</dbReference>
<keyword evidence="3" id="KW-1185">Reference proteome</keyword>
<dbReference type="InterPro" id="IPR027268">
    <property type="entry name" value="Peptidase_M4/M1_CTD_sf"/>
</dbReference>
<sequence length="584" mass="64673">MVTYRIEIADAHAHLFAVTVTVPQPAAEQQVSLPAWIPGSYLVREFARHLSGMSARQGDRDVPLQQIDKATWVARCTGRAALTLTYKVYAFDSSVRAAYLDAQRAFFNGTGVFVRVHGREAEPQRMELKGLPKGWKAATALPSVKVDARGQGTYEAADYDELVDHPVELGDFWRGEFKAAGVPHEFVVAGALPDFDGERLLADARRICETVIAFWHGKKKTFLKRYVFLLNAVDDGYGGLEHRASTALIAARRDLPQRSRRDAKDLSDGYVTLLGLISHEYFHTWNVKRLRPSEFTRYDYTQENYTELLWFFEGFTSYYDDLLLLRAGLIDEPRYLKLVAKTLSGVLGMPGRHVQSVAQASFDAWVKYYRADENTPNSTISYYTKGSLVALALDLTLRHEGRGSLDDVMRLLWERSGGGPVGEGDIAAALAEVGGRSYEKELQAWVHGTDDPPWRLQLARAAVEWGQQAPTVAQRLGLRVSESALTGIKVTHVLRAGAGEAAGLAAGDEVLGVDGWRVRRLDELPRLLPERGAMQLLVSRDQRLRTLTLSLPPAPEAGAVSLTLAGADKTPPAAMALRRAWLTT</sequence>
<dbReference type="Proteomes" id="UP001303946">
    <property type="component" value="Chromosome"/>
</dbReference>
<evidence type="ECO:0000313" key="3">
    <source>
        <dbReference type="Proteomes" id="UP001303946"/>
    </source>
</evidence>
<dbReference type="InterPro" id="IPR001478">
    <property type="entry name" value="PDZ"/>
</dbReference>
<name>A0ABZ0CRA9_9BURK</name>
<proteinExistence type="predicted"/>
<dbReference type="Pfam" id="PF17899">
    <property type="entry name" value="Peptidase_M61_N"/>
    <property type="match status" value="1"/>
</dbReference>
<protein>
    <submittedName>
        <fullName evidence="2">PDZ domain-containing protein</fullName>
    </submittedName>
</protein>
<gene>
    <name evidence="2" type="ORF">RXV79_21030</name>
</gene>
<dbReference type="SMART" id="SM00228">
    <property type="entry name" value="PDZ"/>
    <property type="match status" value="1"/>
</dbReference>
<dbReference type="RefSeq" id="WP_316700056.1">
    <property type="nucleotide sequence ID" value="NZ_CP136336.1"/>
</dbReference>
<dbReference type="InterPro" id="IPR036034">
    <property type="entry name" value="PDZ_sf"/>
</dbReference>
<organism evidence="2 3">
    <name type="scientific">Piscinibacter gummiphilus</name>
    <dbReference type="NCBI Taxonomy" id="946333"/>
    <lineage>
        <taxon>Bacteria</taxon>
        <taxon>Pseudomonadati</taxon>
        <taxon>Pseudomonadota</taxon>
        <taxon>Betaproteobacteria</taxon>
        <taxon>Burkholderiales</taxon>
        <taxon>Sphaerotilaceae</taxon>
        <taxon>Piscinibacter</taxon>
    </lineage>
</organism>
<evidence type="ECO:0000313" key="2">
    <source>
        <dbReference type="EMBL" id="WOB07388.1"/>
    </source>
</evidence>
<accession>A0ABZ0CRA9</accession>
<dbReference type="PIRSF" id="PIRSF016493">
    <property type="entry name" value="Glycyl_aminpptds"/>
    <property type="match status" value="1"/>
</dbReference>
<feature type="domain" description="PDZ" evidence="1">
    <location>
        <begin position="455"/>
        <end position="542"/>
    </location>
</feature>
<dbReference type="Gene3D" id="2.30.42.10">
    <property type="match status" value="1"/>
</dbReference>
<dbReference type="Pfam" id="PF05299">
    <property type="entry name" value="Peptidase_M61"/>
    <property type="match status" value="1"/>
</dbReference>
<evidence type="ECO:0000259" key="1">
    <source>
        <dbReference type="PROSITE" id="PS50106"/>
    </source>
</evidence>
<dbReference type="EMBL" id="CP136336">
    <property type="protein sequence ID" value="WOB07388.1"/>
    <property type="molecule type" value="Genomic_DNA"/>
</dbReference>
<dbReference type="Gene3D" id="1.10.390.10">
    <property type="entry name" value="Neutral Protease Domain 2"/>
    <property type="match status" value="1"/>
</dbReference>
<dbReference type="InterPro" id="IPR024191">
    <property type="entry name" value="Peptidase_M61"/>
</dbReference>
<dbReference type="Pfam" id="PF00595">
    <property type="entry name" value="PDZ"/>
    <property type="match status" value="1"/>
</dbReference>
<reference evidence="2 3" key="1">
    <citation type="submission" date="2023-10" db="EMBL/GenBank/DDBJ databases">
        <title>Bacteria for the degradation of biodegradable plastic PBAT(Polybutylene adipate terephthalate).</title>
        <authorList>
            <person name="Weon H.-Y."/>
            <person name="Yeon J."/>
        </authorList>
    </citation>
    <scope>NUCLEOTIDE SEQUENCE [LARGE SCALE GENOMIC DNA]</scope>
    <source>
        <strain evidence="2 3">SBD 7-3</strain>
    </source>
</reference>